<proteinExistence type="inferred from homology"/>
<protein>
    <recommendedName>
        <fullName evidence="4">Protein FAM136A</fullName>
    </recommendedName>
</protein>
<dbReference type="InterPro" id="IPR008560">
    <property type="entry name" value="DUF842_euk"/>
</dbReference>
<reference evidence="2" key="1">
    <citation type="submission" date="2017-07" db="EMBL/GenBank/DDBJ databases">
        <title>Taro Niue Genome Assembly and Annotation.</title>
        <authorList>
            <person name="Atibalentja N."/>
            <person name="Keating K."/>
            <person name="Fields C.J."/>
        </authorList>
    </citation>
    <scope>NUCLEOTIDE SEQUENCE</scope>
    <source>
        <strain evidence="2">Niue_2</strain>
        <tissue evidence="2">Leaf</tissue>
    </source>
</reference>
<dbReference type="Proteomes" id="UP000652761">
    <property type="component" value="Unassembled WGS sequence"/>
</dbReference>
<name>A0A843TA16_COLES</name>
<dbReference type="PANTHER" id="PTHR21096">
    <property type="entry name" value="PROTEIN FAM136A"/>
    <property type="match status" value="1"/>
</dbReference>
<sequence>MEHIAAAEERIVSDRLRRKLEEVNVAAREQLAPIQDHVNFALQAEGVLILLTLRGEFCDGCLQQAYFKCAYDCFDRRRRQEDINNCVEHCSVPVLNANNLVETEMAKFQERMQRALMVCQDRFEEAKLQKIKTSAMIDLESCVDHAIQDSIQTLPRIVDRLKTSFSLN</sequence>
<dbReference type="Pfam" id="PF05811">
    <property type="entry name" value="DUF842"/>
    <property type="match status" value="1"/>
</dbReference>
<keyword evidence="3" id="KW-1185">Reference proteome</keyword>
<dbReference type="AlphaFoldDB" id="A0A843TA16"/>
<evidence type="ECO:0000256" key="1">
    <source>
        <dbReference type="ARBA" id="ARBA00009952"/>
    </source>
</evidence>
<dbReference type="EMBL" id="NMUH01000022">
    <property type="protein sequence ID" value="MQL68828.1"/>
    <property type="molecule type" value="Genomic_DNA"/>
</dbReference>
<dbReference type="OrthoDB" id="9975421at2759"/>
<evidence type="ECO:0008006" key="4">
    <source>
        <dbReference type="Google" id="ProtNLM"/>
    </source>
</evidence>
<organism evidence="2 3">
    <name type="scientific">Colocasia esculenta</name>
    <name type="common">Wild taro</name>
    <name type="synonym">Arum esculentum</name>
    <dbReference type="NCBI Taxonomy" id="4460"/>
    <lineage>
        <taxon>Eukaryota</taxon>
        <taxon>Viridiplantae</taxon>
        <taxon>Streptophyta</taxon>
        <taxon>Embryophyta</taxon>
        <taxon>Tracheophyta</taxon>
        <taxon>Spermatophyta</taxon>
        <taxon>Magnoliopsida</taxon>
        <taxon>Liliopsida</taxon>
        <taxon>Araceae</taxon>
        <taxon>Aroideae</taxon>
        <taxon>Colocasieae</taxon>
        <taxon>Colocasia</taxon>
    </lineage>
</organism>
<accession>A0A843TA16</accession>
<evidence type="ECO:0000313" key="3">
    <source>
        <dbReference type="Proteomes" id="UP000652761"/>
    </source>
</evidence>
<dbReference type="PANTHER" id="PTHR21096:SF0">
    <property type="entry name" value="PROTEIN FAM136A"/>
    <property type="match status" value="1"/>
</dbReference>
<comment type="caution">
    <text evidence="2">The sequence shown here is derived from an EMBL/GenBank/DDBJ whole genome shotgun (WGS) entry which is preliminary data.</text>
</comment>
<comment type="similarity">
    <text evidence="1">Belongs to the FAM136 family.</text>
</comment>
<evidence type="ECO:0000313" key="2">
    <source>
        <dbReference type="EMBL" id="MQL68828.1"/>
    </source>
</evidence>
<dbReference type="GO" id="GO:0005737">
    <property type="term" value="C:cytoplasm"/>
    <property type="evidence" value="ECO:0007669"/>
    <property type="project" value="TreeGrafter"/>
</dbReference>
<gene>
    <name evidence="2" type="ORF">Taro_001114</name>
</gene>